<keyword evidence="3" id="KW-1185">Reference proteome</keyword>
<name>A0A391P1M9_9EUKA</name>
<protein>
    <submittedName>
        <fullName evidence="2">Uncharacterized protein</fullName>
    </submittedName>
</protein>
<dbReference type="Proteomes" id="UP000265618">
    <property type="component" value="Unassembled WGS sequence"/>
</dbReference>
<organism evidence="2 3">
    <name type="scientific">Kipferlia bialata</name>
    <dbReference type="NCBI Taxonomy" id="797122"/>
    <lineage>
        <taxon>Eukaryota</taxon>
        <taxon>Metamonada</taxon>
        <taxon>Carpediemonas-like organisms</taxon>
        <taxon>Kipferlia</taxon>
    </lineage>
</organism>
<feature type="compositionally biased region" description="Polar residues" evidence="1">
    <location>
        <begin position="70"/>
        <end position="94"/>
    </location>
</feature>
<proteinExistence type="predicted"/>
<dbReference type="EMBL" id="BDIP01006837">
    <property type="protein sequence ID" value="GCA64309.1"/>
    <property type="molecule type" value="Genomic_DNA"/>
</dbReference>
<evidence type="ECO:0000313" key="2">
    <source>
        <dbReference type="EMBL" id="GCA64309.1"/>
    </source>
</evidence>
<dbReference type="AlphaFoldDB" id="A0A391P1M9"/>
<sequence>MHSRRCQSQPTLSQPLVALGADGETRGGRVRIRLPLRGGDSLLGQRERGKGGGEGGRPPMPVDAHDTHNGSEQTGDVSSQRGGAQRLPLSSVTVSDPHASHAPLVCTECGCTLDSRDMIPQHMEFRYCIMSI</sequence>
<reference evidence="2 3" key="1">
    <citation type="journal article" date="2018" name="PLoS ONE">
        <title>The draft genome of Kipferlia bialata reveals reductive genome evolution in fornicate parasites.</title>
        <authorList>
            <person name="Tanifuji G."/>
            <person name="Takabayashi S."/>
            <person name="Kume K."/>
            <person name="Takagi M."/>
            <person name="Nakayama T."/>
            <person name="Kamikawa R."/>
            <person name="Inagaki Y."/>
            <person name="Hashimoto T."/>
        </authorList>
    </citation>
    <scope>NUCLEOTIDE SEQUENCE [LARGE SCALE GENOMIC DNA]</scope>
    <source>
        <strain evidence="2">NY0173</strain>
    </source>
</reference>
<evidence type="ECO:0000256" key="1">
    <source>
        <dbReference type="SAM" id="MobiDB-lite"/>
    </source>
</evidence>
<accession>A0A391P1M9</accession>
<evidence type="ECO:0000313" key="3">
    <source>
        <dbReference type="Proteomes" id="UP000265618"/>
    </source>
</evidence>
<feature type="compositionally biased region" description="Polar residues" evidence="1">
    <location>
        <begin position="1"/>
        <end position="14"/>
    </location>
</feature>
<feature type="region of interest" description="Disordered" evidence="1">
    <location>
        <begin position="1"/>
        <end position="97"/>
    </location>
</feature>
<comment type="caution">
    <text evidence="2">The sequence shown here is derived from an EMBL/GenBank/DDBJ whole genome shotgun (WGS) entry which is preliminary data.</text>
</comment>
<gene>
    <name evidence="2" type="ORF">KIPB_013886</name>
</gene>